<reference evidence="1 2" key="2">
    <citation type="submission" date="2020-03" db="EMBL/GenBank/DDBJ databases">
        <authorList>
            <person name="Ichikawa N."/>
            <person name="Kimura A."/>
            <person name="Kitahashi Y."/>
            <person name="Uohara A."/>
        </authorList>
    </citation>
    <scope>NUCLEOTIDE SEQUENCE [LARGE SCALE GENOMIC DNA]</scope>
    <source>
        <strain evidence="1 2">NBRC 105367</strain>
    </source>
</reference>
<name>A0A6F8YGN3_9ACTN</name>
<accession>A0A6F8YGN3</accession>
<dbReference type="KEGG" id="psuu:Psuf_024410"/>
<evidence type="ECO:0000313" key="1">
    <source>
        <dbReference type="EMBL" id="BCB85128.1"/>
    </source>
</evidence>
<dbReference type="AlphaFoldDB" id="A0A6F8YGN3"/>
<dbReference type="Proteomes" id="UP000503011">
    <property type="component" value="Chromosome"/>
</dbReference>
<dbReference type="EMBL" id="AP022871">
    <property type="protein sequence ID" value="BCB85128.1"/>
    <property type="molecule type" value="Genomic_DNA"/>
</dbReference>
<reference evidence="1 2" key="1">
    <citation type="submission" date="2020-03" db="EMBL/GenBank/DDBJ databases">
        <title>Whole genome shotgun sequence of Phytohabitans suffuscus NBRC 105367.</title>
        <authorList>
            <person name="Komaki H."/>
            <person name="Tamura T."/>
        </authorList>
    </citation>
    <scope>NUCLEOTIDE SEQUENCE [LARGE SCALE GENOMIC DNA]</scope>
    <source>
        <strain evidence="1 2">NBRC 105367</strain>
    </source>
</reference>
<proteinExistence type="predicted"/>
<evidence type="ECO:0000313" key="2">
    <source>
        <dbReference type="Proteomes" id="UP000503011"/>
    </source>
</evidence>
<sequence length="90" mass="9203">MKISYTIERPSALPAVFAPVSAAAAALPLGLAAVGVPRLTQVHQVQADPMVRAEAWINGGGDGTSGLAVKGVPAKKRLDVRGVPPRGRPV</sequence>
<protein>
    <submittedName>
        <fullName evidence="1">Uncharacterized protein</fullName>
    </submittedName>
</protein>
<gene>
    <name evidence="1" type="ORF">Psuf_024410</name>
</gene>
<keyword evidence="2" id="KW-1185">Reference proteome</keyword>
<organism evidence="1 2">
    <name type="scientific">Phytohabitans suffuscus</name>
    <dbReference type="NCBI Taxonomy" id="624315"/>
    <lineage>
        <taxon>Bacteria</taxon>
        <taxon>Bacillati</taxon>
        <taxon>Actinomycetota</taxon>
        <taxon>Actinomycetes</taxon>
        <taxon>Micromonosporales</taxon>
        <taxon>Micromonosporaceae</taxon>
    </lineage>
</organism>